<dbReference type="STRING" id="307972.A0A2G8K628"/>
<dbReference type="SUPFAM" id="SSF81383">
    <property type="entry name" value="F-box domain"/>
    <property type="match status" value="1"/>
</dbReference>
<keyword evidence="3" id="KW-1185">Reference proteome</keyword>
<dbReference type="OrthoDB" id="3219396at2759"/>
<organism evidence="2 3">
    <name type="scientific">Stichopus japonicus</name>
    <name type="common">Sea cucumber</name>
    <dbReference type="NCBI Taxonomy" id="307972"/>
    <lineage>
        <taxon>Eukaryota</taxon>
        <taxon>Metazoa</taxon>
        <taxon>Echinodermata</taxon>
        <taxon>Eleutherozoa</taxon>
        <taxon>Echinozoa</taxon>
        <taxon>Holothuroidea</taxon>
        <taxon>Aspidochirotacea</taxon>
        <taxon>Aspidochirotida</taxon>
        <taxon>Stichopodidae</taxon>
        <taxon>Apostichopus</taxon>
    </lineage>
</organism>
<dbReference type="AlphaFoldDB" id="A0A2G8K628"/>
<evidence type="ECO:0000313" key="2">
    <source>
        <dbReference type="EMBL" id="PIK43409.1"/>
    </source>
</evidence>
<dbReference type="Proteomes" id="UP000230750">
    <property type="component" value="Unassembled WGS sequence"/>
</dbReference>
<dbReference type="InterPro" id="IPR032675">
    <property type="entry name" value="LRR_dom_sf"/>
</dbReference>
<dbReference type="Gene3D" id="3.80.10.10">
    <property type="entry name" value="Ribonuclease Inhibitor"/>
    <property type="match status" value="1"/>
</dbReference>
<evidence type="ECO:0000313" key="3">
    <source>
        <dbReference type="Proteomes" id="UP000230750"/>
    </source>
</evidence>
<dbReference type="Pfam" id="PF12937">
    <property type="entry name" value="F-box-like"/>
    <property type="match status" value="1"/>
</dbReference>
<gene>
    <name evidence="2" type="ORF">BSL78_19740</name>
</gene>
<dbReference type="PROSITE" id="PS50181">
    <property type="entry name" value="FBOX"/>
    <property type="match status" value="1"/>
</dbReference>
<name>A0A2G8K628_STIJA</name>
<dbReference type="Gene3D" id="1.20.1280.50">
    <property type="match status" value="1"/>
</dbReference>
<sequence length="157" mass="17908">MLIIHRLIHIIEMSHSDQKGGFGNLPNHVILIIYSWLDLGDRFTASLTCKKWAAAFQSASLWRHFSFAFRSKAHSKLLKCIEDHANDLKSVRIYIDPQIRVNCDNLCRVVTSLSRADERRLERLGIFFIADNPLMFQGNDILSSLAELFGPPDPSLV</sequence>
<proteinExistence type="predicted"/>
<dbReference type="InterPro" id="IPR001810">
    <property type="entry name" value="F-box_dom"/>
</dbReference>
<accession>A0A2G8K628</accession>
<dbReference type="InterPro" id="IPR036047">
    <property type="entry name" value="F-box-like_dom_sf"/>
</dbReference>
<evidence type="ECO:0000259" key="1">
    <source>
        <dbReference type="PROSITE" id="PS50181"/>
    </source>
</evidence>
<reference evidence="2 3" key="1">
    <citation type="journal article" date="2017" name="PLoS Biol.">
        <title>The sea cucumber genome provides insights into morphological evolution and visceral regeneration.</title>
        <authorList>
            <person name="Zhang X."/>
            <person name="Sun L."/>
            <person name="Yuan J."/>
            <person name="Sun Y."/>
            <person name="Gao Y."/>
            <person name="Zhang L."/>
            <person name="Li S."/>
            <person name="Dai H."/>
            <person name="Hamel J.F."/>
            <person name="Liu C."/>
            <person name="Yu Y."/>
            <person name="Liu S."/>
            <person name="Lin W."/>
            <person name="Guo K."/>
            <person name="Jin S."/>
            <person name="Xu P."/>
            <person name="Storey K.B."/>
            <person name="Huan P."/>
            <person name="Zhang T."/>
            <person name="Zhou Y."/>
            <person name="Zhang J."/>
            <person name="Lin C."/>
            <person name="Li X."/>
            <person name="Xing L."/>
            <person name="Huo D."/>
            <person name="Sun M."/>
            <person name="Wang L."/>
            <person name="Mercier A."/>
            <person name="Li F."/>
            <person name="Yang H."/>
            <person name="Xiang J."/>
        </authorList>
    </citation>
    <scope>NUCLEOTIDE SEQUENCE [LARGE SCALE GENOMIC DNA]</scope>
    <source>
        <strain evidence="2">Shaxun</strain>
        <tissue evidence="2">Muscle</tissue>
    </source>
</reference>
<dbReference type="PANTHER" id="PTHR20872">
    <property type="match status" value="1"/>
</dbReference>
<dbReference type="SMART" id="SM00256">
    <property type="entry name" value="FBOX"/>
    <property type="match status" value="1"/>
</dbReference>
<dbReference type="PANTHER" id="PTHR20872:SF1">
    <property type="entry name" value="F-BOX DOMAIN-CONTAINING PROTEIN"/>
    <property type="match status" value="1"/>
</dbReference>
<comment type="caution">
    <text evidence="2">The sequence shown here is derived from an EMBL/GenBank/DDBJ whole genome shotgun (WGS) entry which is preliminary data.</text>
</comment>
<feature type="domain" description="F-box" evidence="1">
    <location>
        <begin position="19"/>
        <end position="65"/>
    </location>
</feature>
<dbReference type="EMBL" id="MRZV01000852">
    <property type="protein sequence ID" value="PIK43409.1"/>
    <property type="molecule type" value="Genomic_DNA"/>
</dbReference>
<protein>
    <submittedName>
        <fullName evidence="2">Putative F-box/LRR-repeat protein 8-like</fullName>
    </submittedName>
</protein>